<sequence>MEIKTFIFFDLETTGLIKEKIMPRITEIALVAVSRESIFNCNKNSIPRLLSKLVLPVNPQTMIPPIVEDMTKLYNDDMQLVQPFEIEVYELIISFLQRFSPPICFVAHNGNKFDYPIFLAELACINKT</sequence>
<dbReference type="GO" id="GO:0008296">
    <property type="term" value="F:3'-5'-DNA exonuclease activity"/>
    <property type="evidence" value="ECO:0007669"/>
    <property type="project" value="TreeGrafter"/>
</dbReference>
<dbReference type="Proteomes" id="UP000504615">
    <property type="component" value="Unplaced"/>
</dbReference>
<gene>
    <name evidence="10" type="primary">LOC105427485</name>
</gene>
<dbReference type="PANTHER" id="PTHR13058:SF19">
    <property type="entry name" value="LD40940P"/>
    <property type="match status" value="1"/>
</dbReference>
<evidence type="ECO:0000256" key="7">
    <source>
        <dbReference type="ARBA" id="ARBA00025769"/>
    </source>
</evidence>
<evidence type="ECO:0000256" key="2">
    <source>
        <dbReference type="ARBA" id="ARBA00022722"/>
    </source>
</evidence>
<dbReference type="GO" id="GO:0003676">
    <property type="term" value="F:nucleic acid binding"/>
    <property type="evidence" value="ECO:0007669"/>
    <property type="project" value="InterPro"/>
</dbReference>
<keyword evidence="2" id="KW-0540">Nuclease</keyword>
<evidence type="ECO:0000256" key="1">
    <source>
        <dbReference type="ARBA" id="ARBA00001946"/>
    </source>
</evidence>
<dbReference type="OrthoDB" id="10250935at2759"/>
<dbReference type="GO" id="GO:0005737">
    <property type="term" value="C:cytoplasm"/>
    <property type="evidence" value="ECO:0007669"/>
    <property type="project" value="TreeGrafter"/>
</dbReference>
<keyword evidence="3" id="KW-0479">Metal-binding</keyword>
<evidence type="ECO:0000256" key="4">
    <source>
        <dbReference type="ARBA" id="ARBA00022801"/>
    </source>
</evidence>
<evidence type="ECO:0000313" key="9">
    <source>
        <dbReference type="Proteomes" id="UP000504615"/>
    </source>
</evidence>
<comment type="similarity">
    <text evidence="7">Belongs to the exonuclease superfamily. TREX family.</text>
</comment>
<reference evidence="10" key="1">
    <citation type="submission" date="2025-08" db="UniProtKB">
        <authorList>
            <consortium name="RefSeq"/>
        </authorList>
    </citation>
    <scope>IDENTIFICATION</scope>
</reference>
<keyword evidence="5 10" id="KW-0269">Exonuclease</keyword>
<evidence type="ECO:0000259" key="8">
    <source>
        <dbReference type="Pfam" id="PF00929"/>
    </source>
</evidence>
<dbReference type="AlphaFoldDB" id="A0A6I9WA94"/>
<dbReference type="GeneID" id="105427485"/>
<dbReference type="RefSeq" id="XP_011637539.1">
    <property type="nucleotide sequence ID" value="XM_011639237.2"/>
</dbReference>
<dbReference type="GO" id="GO:0006308">
    <property type="term" value="P:DNA catabolic process"/>
    <property type="evidence" value="ECO:0007669"/>
    <property type="project" value="TreeGrafter"/>
</dbReference>
<keyword evidence="4" id="KW-0378">Hydrolase</keyword>
<dbReference type="InterPro" id="IPR013520">
    <property type="entry name" value="Ribonucl_H"/>
</dbReference>
<keyword evidence="9" id="KW-1185">Reference proteome</keyword>
<dbReference type="InterPro" id="IPR040393">
    <property type="entry name" value="TREX1/2"/>
</dbReference>
<dbReference type="GO" id="GO:0046872">
    <property type="term" value="F:metal ion binding"/>
    <property type="evidence" value="ECO:0007669"/>
    <property type="project" value="UniProtKB-KW"/>
</dbReference>
<name>A0A6I9WA94_9HYME</name>
<feature type="domain" description="Exonuclease" evidence="8">
    <location>
        <begin position="7"/>
        <end position="122"/>
    </location>
</feature>
<dbReference type="Gene3D" id="3.30.420.10">
    <property type="entry name" value="Ribonuclease H-like superfamily/Ribonuclease H"/>
    <property type="match status" value="1"/>
</dbReference>
<dbReference type="InterPro" id="IPR036397">
    <property type="entry name" value="RNaseH_sf"/>
</dbReference>
<dbReference type="SUPFAM" id="SSF53098">
    <property type="entry name" value="Ribonuclease H-like"/>
    <property type="match status" value="1"/>
</dbReference>
<dbReference type="InterPro" id="IPR012337">
    <property type="entry name" value="RNaseH-like_sf"/>
</dbReference>
<organism evidence="9 10">
    <name type="scientific">Pogonomyrmex barbatus</name>
    <name type="common">red harvester ant</name>
    <dbReference type="NCBI Taxonomy" id="144034"/>
    <lineage>
        <taxon>Eukaryota</taxon>
        <taxon>Metazoa</taxon>
        <taxon>Ecdysozoa</taxon>
        <taxon>Arthropoda</taxon>
        <taxon>Hexapoda</taxon>
        <taxon>Insecta</taxon>
        <taxon>Pterygota</taxon>
        <taxon>Neoptera</taxon>
        <taxon>Endopterygota</taxon>
        <taxon>Hymenoptera</taxon>
        <taxon>Apocrita</taxon>
        <taxon>Aculeata</taxon>
        <taxon>Formicoidea</taxon>
        <taxon>Formicidae</taxon>
        <taxon>Myrmicinae</taxon>
        <taxon>Pogonomyrmex</taxon>
    </lineage>
</organism>
<evidence type="ECO:0000256" key="5">
    <source>
        <dbReference type="ARBA" id="ARBA00022839"/>
    </source>
</evidence>
<proteinExistence type="inferred from homology"/>
<dbReference type="Pfam" id="PF00929">
    <property type="entry name" value="RNase_T"/>
    <property type="match status" value="1"/>
</dbReference>
<evidence type="ECO:0000256" key="3">
    <source>
        <dbReference type="ARBA" id="ARBA00022723"/>
    </source>
</evidence>
<dbReference type="PANTHER" id="PTHR13058">
    <property type="entry name" value="THREE PRIME REPAIR EXONUCLEASE 1, 2"/>
    <property type="match status" value="1"/>
</dbReference>
<protein>
    <submittedName>
        <fullName evidence="10">Three-prime repair exonuclease 1 isoform X2</fullName>
    </submittedName>
</protein>
<accession>A0A6I9WA94</accession>
<evidence type="ECO:0000256" key="6">
    <source>
        <dbReference type="ARBA" id="ARBA00022842"/>
    </source>
</evidence>
<keyword evidence="6" id="KW-0460">Magnesium</keyword>
<comment type="cofactor">
    <cofactor evidence="1">
        <name>Mg(2+)</name>
        <dbReference type="ChEBI" id="CHEBI:18420"/>
    </cofactor>
</comment>
<evidence type="ECO:0000313" key="10">
    <source>
        <dbReference type="RefSeq" id="XP_011637539.1"/>
    </source>
</evidence>